<dbReference type="EMBL" id="QEOP01000004">
    <property type="protein sequence ID" value="PVZ93395.1"/>
    <property type="molecule type" value="Genomic_DNA"/>
</dbReference>
<evidence type="ECO:0000313" key="1">
    <source>
        <dbReference type="EMBL" id="PVZ93395.1"/>
    </source>
</evidence>
<evidence type="ECO:0008006" key="3">
    <source>
        <dbReference type="Google" id="ProtNLM"/>
    </source>
</evidence>
<dbReference type="AlphaFoldDB" id="A0A2V1HLR4"/>
<gene>
    <name evidence="1" type="ORF">DDQ50_15590</name>
</gene>
<keyword evidence="2" id="KW-1185">Reference proteome</keyword>
<dbReference type="SUPFAM" id="SSF101478">
    <property type="entry name" value="ADP-ribosylglycohydrolase"/>
    <property type="match status" value="1"/>
</dbReference>
<dbReference type="OrthoDB" id="2822542at2"/>
<reference evidence="1 2" key="1">
    <citation type="submission" date="2018-05" db="EMBL/GenBank/DDBJ databases">
        <title>Amnibacterium sp. M8JJ-5, whole genome shotgun sequence.</title>
        <authorList>
            <person name="Tuo L."/>
        </authorList>
    </citation>
    <scope>NUCLEOTIDE SEQUENCE [LARGE SCALE GENOMIC DNA]</scope>
    <source>
        <strain evidence="1 2">M8JJ-5</strain>
    </source>
</reference>
<protein>
    <recommendedName>
        <fullName evidence="3">ADP-ribosylglycohydrolase family protein</fullName>
    </recommendedName>
</protein>
<comment type="caution">
    <text evidence="1">The sequence shown here is derived from an EMBL/GenBank/DDBJ whole genome shotgun (WGS) entry which is preliminary data.</text>
</comment>
<proteinExistence type="predicted"/>
<dbReference type="InterPro" id="IPR005502">
    <property type="entry name" value="Ribosyl_crysJ1"/>
</dbReference>
<accession>A0A2V1HLR4</accession>
<dbReference type="Proteomes" id="UP000244893">
    <property type="component" value="Unassembled WGS sequence"/>
</dbReference>
<name>A0A2V1HLR4_9MICO</name>
<sequence length="345" mass="35137">MSSNPRLDRAVAAFECLAVGDALGLPAEYHRTAREPWLRGALWSGTIALDEERVSRPLVPFGLTLDTGTMTGTDDIESLALAARVMAGADLGIDALFDRWRELFDADEWAGPAERIAATNAARGLRPPVTGTDNPARGDDSAVPAAVAAGVRFAGDPTGAAALAAAYAGIAHADDGVWAPAVMAAAIAALVDGGDLDDALSFARSLAPTGSWLDASFDAVEPVAGAGGPAFARLPALLAALGTRDYSHPALAARTVPAAFAIIRSTGGRLAEALPLALSVSRLSDSLPALVGALAGASGERIPPGWDADWRGGTLGDLGTVGGVLQPQLRGLVLSDLARALIFPK</sequence>
<dbReference type="Pfam" id="PF03747">
    <property type="entry name" value="ADP_ribosyl_GH"/>
    <property type="match status" value="1"/>
</dbReference>
<evidence type="ECO:0000313" key="2">
    <source>
        <dbReference type="Proteomes" id="UP000244893"/>
    </source>
</evidence>
<dbReference type="Gene3D" id="1.10.4080.10">
    <property type="entry name" value="ADP-ribosylation/Crystallin J1"/>
    <property type="match status" value="1"/>
</dbReference>
<organism evidence="1 2">
    <name type="scientific">Amnibacterium flavum</name>
    <dbReference type="NCBI Taxonomy" id="2173173"/>
    <lineage>
        <taxon>Bacteria</taxon>
        <taxon>Bacillati</taxon>
        <taxon>Actinomycetota</taxon>
        <taxon>Actinomycetes</taxon>
        <taxon>Micrococcales</taxon>
        <taxon>Microbacteriaceae</taxon>
        <taxon>Amnibacterium</taxon>
    </lineage>
</organism>
<dbReference type="RefSeq" id="WP_116757723.1">
    <property type="nucleotide sequence ID" value="NZ_JBHUEX010000001.1"/>
</dbReference>
<dbReference type="InterPro" id="IPR036705">
    <property type="entry name" value="Ribosyl_crysJ1_sf"/>
</dbReference>